<feature type="signal peptide" evidence="1">
    <location>
        <begin position="1"/>
        <end position="24"/>
    </location>
</feature>
<keyword evidence="1" id="KW-0732">Signal</keyword>
<dbReference type="AlphaFoldDB" id="A0A9J6CRH0"/>
<gene>
    <name evidence="2" type="ORF">PVAND_013716</name>
</gene>
<dbReference type="Proteomes" id="UP001107558">
    <property type="component" value="Chromosome 1"/>
</dbReference>
<dbReference type="PANTHER" id="PTHR21112:SF13">
    <property type="entry name" value="CHEMOSENSORY PROTEIN A 7A"/>
    <property type="match status" value="1"/>
</dbReference>
<organism evidence="2 3">
    <name type="scientific">Polypedilum vanderplanki</name>
    <name type="common">Sleeping chironomid midge</name>
    <dbReference type="NCBI Taxonomy" id="319348"/>
    <lineage>
        <taxon>Eukaryota</taxon>
        <taxon>Metazoa</taxon>
        <taxon>Ecdysozoa</taxon>
        <taxon>Arthropoda</taxon>
        <taxon>Hexapoda</taxon>
        <taxon>Insecta</taxon>
        <taxon>Pterygota</taxon>
        <taxon>Neoptera</taxon>
        <taxon>Endopterygota</taxon>
        <taxon>Diptera</taxon>
        <taxon>Nematocera</taxon>
        <taxon>Chironomoidea</taxon>
        <taxon>Chironomidae</taxon>
        <taxon>Chironominae</taxon>
        <taxon>Polypedilum</taxon>
        <taxon>Polypedilum</taxon>
    </lineage>
</organism>
<dbReference type="PANTHER" id="PTHR21112">
    <property type="entry name" value="CHEMOSENSORY PROTEIN A 29A-RELATED"/>
    <property type="match status" value="1"/>
</dbReference>
<name>A0A9J6CRH0_POLVA</name>
<proteinExistence type="predicted"/>
<feature type="chain" id="PRO_5039951672" evidence="1">
    <location>
        <begin position="25"/>
        <end position="198"/>
    </location>
</feature>
<reference evidence="2" key="1">
    <citation type="submission" date="2021-03" db="EMBL/GenBank/DDBJ databases">
        <title>Chromosome level genome of the anhydrobiotic midge Polypedilum vanderplanki.</title>
        <authorList>
            <person name="Yoshida Y."/>
            <person name="Kikawada T."/>
            <person name="Gusev O."/>
        </authorList>
    </citation>
    <scope>NUCLEOTIDE SEQUENCE</scope>
    <source>
        <strain evidence="2">NIAS01</strain>
        <tissue evidence="2">Whole body or cell culture</tissue>
    </source>
</reference>
<sequence length="198" mass="22791">MNRDIIITLLFLWCSFFLTEDVNGMFEAILTHGESIHANNEKWDNDGVKIKRFNRTAYVITGSFQINIDYANECDLLCVLYKKSGNEYKLLPYKFGPKNLCSFVVEEELFYPAFLETTKNFPPLGTCDFKKGKYEFENYMPDLSKVPPVFESGDYMVECQALKNKELINGYKIYGQVFNYADAKSGVPAKPKTPDMKP</sequence>
<comment type="caution">
    <text evidence="2">The sequence shown here is derived from an EMBL/GenBank/DDBJ whole genome shotgun (WGS) entry which is preliminary data.</text>
</comment>
<dbReference type="Pfam" id="PF06477">
    <property type="entry name" value="DUF1091"/>
    <property type="match status" value="1"/>
</dbReference>
<accession>A0A9J6CRH0</accession>
<dbReference type="OrthoDB" id="7925769at2759"/>
<dbReference type="EMBL" id="JADBJN010000001">
    <property type="protein sequence ID" value="KAG5684484.1"/>
    <property type="molecule type" value="Genomic_DNA"/>
</dbReference>
<evidence type="ECO:0000313" key="3">
    <source>
        <dbReference type="Proteomes" id="UP001107558"/>
    </source>
</evidence>
<evidence type="ECO:0000313" key="2">
    <source>
        <dbReference type="EMBL" id="KAG5684484.1"/>
    </source>
</evidence>
<protein>
    <submittedName>
        <fullName evidence="2">Uncharacterized protein</fullName>
    </submittedName>
</protein>
<dbReference type="InterPro" id="IPR010512">
    <property type="entry name" value="DUF1091"/>
</dbReference>
<evidence type="ECO:0000256" key="1">
    <source>
        <dbReference type="SAM" id="SignalP"/>
    </source>
</evidence>
<keyword evidence="3" id="KW-1185">Reference proteome</keyword>